<organism evidence="2 3">
    <name type="scientific">Podarcis lilfordi</name>
    <name type="common">Lilford's wall lizard</name>
    <dbReference type="NCBI Taxonomy" id="74358"/>
    <lineage>
        <taxon>Eukaryota</taxon>
        <taxon>Metazoa</taxon>
        <taxon>Chordata</taxon>
        <taxon>Craniata</taxon>
        <taxon>Vertebrata</taxon>
        <taxon>Euteleostomi</taxon>
        <taxon>Lepidosauria</taxon>
        <taxon>Squamata</taxon>
        <taxon>Bifurcata</taxon>
        <taxon>Unidentata</taxon>
        <taxon>Episquamata</taxon>
        <taxon>Laterata</taxon>
        <taxon>Lacertibaenia</taxon>
        <taxon>Lacertidae</taxon>
        <taxon>Podarcis</taxon>
    </lineage>
</organism>
<gene>
    <name evidence="2" type="ORF">PODLI_1B039402</name>
</gene>
<feature type="transmembrane region" description="Helical" evidence="1">
    <location>
        <begin position="45"/>
        <end position="66"/>
    </location>
</feature>
<protein>
    <submittedName>
        <fullName evidence="2">Uncharacterized protein</fullName>
    </submittedName>
</protein>
<dbReference type="AlphaFoldDB" id="A0AA35KPW9"/>
<dbReference type="Proteomes" id="UP001178461">
    <property type="component" value="Chromosome 8"/>
</dbReference>
<proteinExistence type="predicted"/>
<evidence type="ECO:0000313" key="2">
    <source>
        <dbReference type="EMBL" id="CAI5781393.1"/>
    </source>
</evidence>
<sequence>MRGNLNASSFIFSTSKEAIPLIASMAQQPTIFCSGGMCLSKTHMLFLQSSLVMVSTTTAQILLVVLEYGIIKRIMHPYVGYKNGKHTYKGTPLHRFAKEIHRSSSPSRGLALPDRLRNSGVNVVFYPRLPSSPRIMSRLRIIKHPLPGHELFAEVACFFYQPRRSSSENLVSLKTETDVIKYM</sequence>
<keyword evidence="1" id="KW-0812">Transmembrane</keyword>
<evidence type="ECO:0000313" key="3">
    <source>
        <dbReference type="Proteomes" id="UP001178461"/>
    </source>
</evidence>
<keyword evidence="3" id="KW-1185">Reference proteome</keyword>
<keyword evidence="1" id="KW-1133">Transmembrane helix</keyword>
<keyword evidence="1" id="KW-0472">Membrane</keyword>
<name>A0AA35KPW9_9SAUR</name>
<accession>A0AA35KPW9</accession>
<reference evidence="2" key="1">
    <citation type="submission" date="2022-12" db="EMBL/GenBank/DDBJ databases">
        <authorList>
            <person name="Alioto T."/>
            <person name="Alioto T."/>
            <person name="Gomez Garrido J."/>
        </authorList>
    </citation>
    <scope>NUCLEOTIDE SEQUENCE</scope>
</reference>
<evidence type="ECO:0000256" key="1">
    <source>
        <dbReference type="SAM" id="Phobius"/>
    </source>
</evidence>
<dbReference type="EMBL" id="OX395133">
    <property type="protein sequence ID" value="CAI5781393.1"/>
    <property type="molecule type" value="Genomic_DNA"/>
</dbReference>